<comment type="caution">
    <text evidence="1">The sequence shown here is derived from an EMBL/GenBank/DDBJ whole genome shotgun (WGS) entry which is preliminary data.</text>
</comment>
<reference evidence="1" key="1">
    <citation type="submission" date="2013-07" db="EMBL/GenBank/DDBJ databases">
        <authorList>
            <person name="McIlroy S."/>
        </authorList>
    </citation>
    <scope>NUCLEOTIDE SEQUENCE [LARGE SCALE GENOMIC DNA]</scope>
    <source>
        <strain evidence="1">Run_A_D11</strain>
    </source>
</reference>
<protein>
    <submittedName>
        <fullName evidence="1">Uncharacterized protein</fullName>
    </submittedName>
</protein>
<reference evidence="1" key="2">
    <citation type="submission" date="2014-03" db="EMBL/GenBank/DDBJ databases">
        <title>Candidatus Competibacter-lineage genomes retrieved from metagenomes reveal functional metabolic diversity.</title>
        <authorList>
            <person name="McIlroy S.J."/>
            <person name="Albertsen M."/>
            <person name="Andresen E.K."/>
            <person name="Saunders A.M."/>
            <person name="Kristiansen R."/>
            <person name="Stokholm-Bjerregaard M."/>
            <person name="Nielsen K.L."/>
            <person name="Nielsen P.H."/>
        </authorList>
    </citation>
    <scope>NUCLEOTIDE SEQUENCE</scope>
    <source>
        <strain evidence="1">Run_A_D11</strain>
    </source>
</reference>
<proteinExistence type="predicted"/>
<sequence>MTDYQISTLPKSRRRKLANVATRQGVDIAHLRLLDIEAFRPYMDAVQRFSTYGKGSSLDDTPVVSKKGQRINTYLVHNKQFNAACQMASADDPNTTFAQRLARTNMLYRVAQIYKDGMENHLEREDIKRLRNTAIAEEAARFGLGNRSSQRKGRKAA</sequence>
<evidence type="ECO:0000313" key="2">
    <source>
        <dbReference type="Proteomes" id="UP000035760"/>
    </source>
</evidence>
<dbReference type="EMBL" id="CBTJ020000101">
    <property type="protein sequence ID" value="CDI04122.1"/>
    <property type="molecule type" value="Genomic_DNA"/>
</dbReference>
<organism evidence="1 2">
    <name type="scientific">Candidatus Competibacter denitrificans Run_A_D11</name>
    <dbReference type="NCBI Taxonomy" id="1400863"/>
    <lineage>
        <taxon>Bacteria</taxon>
        <taxon>Pseudomonadati</taxon>
        <taxon>Pseudomonadota</taxon>
        <taxon>Gammaproteobacteria</taxon>
        <taxon>Candidatus Competibacteraceae</taxon>
        <taxon>Candidatus Competibacter</taxon>
    </lineage>
</organism>
<dbReference type="STRING" id="1400863.BN873_890028"/>
<name>W6M9A4_9GAMM</name>
<dbReference type="AlphaFoldDB" id="W6M9A4"/>
<dbReference type="RefSeq" id="WP_048675886.1">
    <property type="nucleotide sequence ID" value="NZ_CBTJ020000101.1"/>
</dbReference>
<keyword evidence="2" id="KW-1185">Reference proteome</keyword>
<gene>
    <name evidence="1" type="ORF">BN873_890028</name>
</gene>
<dbReference type="Proteomes" id="UP000035760">
    <property type="component" value="Unassembled WGS sequence"/>
</dbReference>
<evidence type="ECO:0000313" key="1">
    <source>
        <dbReference type="EMBL" id="CDI04122.1"/>
    </source>
</evidence>
<accession>W6M9A4</accession>